<evidence type="ECO:0000313" key="2">
    <source>
        <dbReference type="Proteomes" id="UP000275267"/>
    </source>
</evidence>
<dbReference type="Proteomes" id="UP000275267">
    <property type="component" value="Unassembled WGS sequence"/>
</dbReference>
<name>A0A3L6R812_PANMI</name>
<accession>A0A3L6R812</accession>
<organism evidence="1 2">
    <name type="scientific">Panicum miliaceum</name>
    <name type="common">Proso millet</name>
    <name type="synonym">Broomcorn millet</name>
    <dbReference type="NCBI Taxonomy" id="4540"/>
    <lineage>
        <taxon>Eukaryota</taxon>
        <taxon>Viridiplantae</taxon>
        <taxon>Streptophyta</taxon>
        <taxon>Embryophyta</taxon>
        <taxon>Tracheophyta</taxon>
        <taxon>Spermatophyta</taxon>
        <taxon>Magnoliopsida</taxon>
        <taxon>Liliopsida</taxon>
        <taxon>Poales</taxon>
        <taxon>Poaceae</taxon>
        <taxon>PACMAD clade</taxon>
        <taxon>Panicoideae</taxon>
        <taxon>Panicodae</taxon>
        <taxon>Paniceae</taxon>
        <taxon>Panicinae</taxon>
        <taxon>Panicum</taxon>
        <taxon>Panicum sect. Panicum</taxon>
    </lineage>
</organism>
<evidence type="ECO:0000313" key="1">
    <source>
        <dbReference type="EMBL" id="RLM98792.1"/>
    </source>
</evidence>
<sequence length="79" mass="8983">MHTKLKPLHIDAFSVSSPVHSAPYITEGGVEADSGGIMHAWRCHSWQQMRLYQKIKATADFLSSVLKNERDDAAYMYEE</sequence>
<proteinExistence type="predicted"/>
<gene>
    <name evidence="1" type="ORF">C2845_PM06G03650</name>
</gene>
<reference evidence="2" key="1">
    <citation type="journal article" date="2019" name="Nat. Commun.">
        <title>The genome of broomcorn millet.</title>
        <authorList>
            <person name="Zou C."/>
            <person name="Miki D."/>
            <person name="Li D."/>
            <person name="Tang Q."/>
            <person name="Xiao L."/>
            <person name="Rajput S."/>
            <person name="Deng P."/>
            <person name="Jia W."/>
            <person name="Huang R."/>
            <person name="Zhang M."/>
            <person name="Sun Y."/>
            <person name="Hu J."/>
            <person name="Fu X."/>
            <person name="Schnable P.S."/>
            <person name="Li F."/>
            <person name="Zhang H."/>
            <person name="Feng B."/>
            <person name="Zhu X."/>
            <person name="Liu R."/>
            <person name="Schnable J.C."/>
            <person name="Zhu J.-K."/>
            <person name="Zhang H."/>
        </authorList>
    </citation>
    <scope>NUCLEOTIDE SEQUENCE [LARGE SCALE GENOMIC DNA]</scope>
</reference>
<keyword evidence="2" id="KW-1185">Reference proteome</keyword>
<dbReference type="EMBL" id="PQIB02000009">
    <property type="protein sequence ID" value="RLM98792.1"/>
    <property type="molecule type" value="Genomic_DNA"/>
</dbReference>
<protein>
    <submittedName>
        <fullName evidence="1">Uncharacterized protein</fullName>
    </submittedName>
</protein>
<dbReference type="AlphaFoldDB" id="A0A3L6R812"/>
<comment type="caution">
    <text evidence="1">The sequence shown here is derived from an EMBL/GenBank/DDBJ whole genome shotgun (WGS) entry which is preliminary data.</text>
</comment>